<reference evidence="2 3" key="1">
    <citation type="submission" date="2018-03" db="EMBL/GenBank/DDBJ databases">
        <title>Genomic Encyclopedia of Archaeal and Bacterial Type Strains, Phase II (KMG-II): from individual species to whole genera.</title>
        <authorList>
            <person name="Goeker M."/>
        </authorList>
    </citation>
    <scope>NUCLEOTIDE SEQUENCE [LARGE SCALE GENOMIC DNA]</scope>
    <source>
        <strain evidence="2 3">DSM 28229</strain>
    </source>
</reference>
<organism evidence="2 3">
    <name type="scientific">Sediminitomix flava</name>
    <dbReference type="NCBI Taxonomy" id="379075"/>
    <lineage>
        <taxon>Bacteria</taxon>
        <taxon>Pseudomonadati</taxon>
        <taxon>Bacteroidota</taxon>
        <taxon>Cytophagia</taxon>
        <taxon>Cytophagales</taxon>
        <taxon>Flammeovirgaceae</taxon>
        <taxon>Sediminitomix</taxon>
    </lineage>
</organism>
<keyword evidence="3" id="KW-1185">Reference proteome</keyword>
<keyword evidence="1" id="KW-0472">Membrane</keyword>
<evidence type="ECO:0000313" key="3">
    <source>
        <dbReference type="Proteomes" id="UP000245535"/>
    </source>
</evidence>
<sequence length="103" mass="11819">MNQYKLGLKYGLIFMLIAASMGFLYGLLSGVILQPMFFAVVIVGVFVSINFSISLVSIIPWIIMRLSRKKAHLLQRYISISLAFFTVFFPIFIFLKLFPINIF</sequence>
<evidence type="ECO:0000256" key="1">
    <source>
        <dbReference type="SAM" id="Phobius"/>
    </source>
</evidence>
<evidence type="ECO:0000313" key="2">
    <source>
        <dbReference type="EMBL" id="PWJ43222.1"/>
    </source>
</evidence>
<feature type="transmembrane region" description="Helical" evidence="1">
    <location>
        <begin position="76"/>
        <end position="98"/>
    </location>
</feature>
<dbReference type="Proteomes" id="UP000245535">
    <property type="component" value="Unassembled WGS sequence"/>
</dbReference>
<feature type="transmembrane region" description="Helical" evidence="1">
    <location>
        <begin position="38"/>
        <end position="64"/>
    </location>
</feature>
<comment type="caution">
    <text evidence="2">The sequence shown here is derived from an EMBL/GenBank/DDBJ whole genome shotgun (WGS) entry which is preliminary data.</text>
</comment>
<gene>
    <name evidence="2" type="ORF">BC781_102771</name>
</gene>
<keyword evidence="1" id="KW-0812">Transmembrane</keyword>
<proteinExistence type="predicted"/>
<accession>A0A315ZD52</accession>
<dbReference type="AlphaFoldDB" id="A0A315ZD52"/>
<feature type="transmembrane region" description="Helical" evidence="1">
    <location>
        <begin position="12"/>
        <end position="32"/>
    </location>
</feature>
<keyword evidence="1" id="KW-1133">Transmembrane helix</keyword>
<protein>
    <submittedName>
        <fullName evidence="2">Uncharacterized protein</fullName>
    </submittedName>
</protein>
<name>A0A315ZD52_SEDFL</name>
<dbReference type="EMBL" id="QGDO01000002">
    <property type="protein sequence ID" value="PWJ43222.1"/>
    <property type="molecule type" value="Genomic_DNA"/>
</dbReference>